<dbReference type="AlphaFoldDB" id="A0A7C9R7X3"/>
<dbReference type="RefSeq" id="WP_165118400.1">
    <property type="nucleotide sequence ID" value="NZ_JAAKZG010000005.1"/>
</dbReference>
<dbReference type="EMBL" id="JAAKZG010000005">
    <property type="protein sequence ID" value="NGN42235.1"/>
    <property type="molecule type" value="Genomic_DNA"/>
</dbReference>
<protein>
    <submittedName>
        <fullName evidence="1">Uncharacterized protein</fullName>
    </submittedName>
</protein>
<organism evidence="1 2">
    <name type="scientific">Mesorhizobium zhangyense</name>
    <dbReference type="NCBI Taxonomy" id="1776730"/>
    <lineage>
        <taxon>Bacteria</taxon>
        <taxon>Pseudomonadati</taxon>
        <taxon>Pseudomonadota</taxon>
        <taxon>Alphaproteobacteria</taxon>
        <taxon>Hyphomicrobiales</taxon>
        <taxon>Phyllobacteriaceae</taxon>
        <taxon>Mesorhizobium</taxon>
    </lineage>
</organism>
<name>A0A7C9R7X3_9HYPH</name>
<accession>A0A7C9R7X3</accession>
<sequence length="95" mass="9973">MLLSLGLLAPLAGCVTEDVYGPGYAAYAPLGYYDGYDGFAFDGGVRCGWRCHHMPPPPHHHGSGFPGHAFPAFSTGGSQGMHGGGRMPIMPVGRR</sequence>
<gene>
    <name evidence="1" type="ORF">G6N74_14290</name>
</gene>
<evidence type="ECO:0000313" key="2">
    <source>
        <dbReference type="Proteomes" id="UP000481252"/>
    </source>
</evidence>
<proteinExistence type="predicted"/>
<reference evidence="1 2" key="1">
    <citation type="submission" date="2020-02" db="EMBL/GenBank/DDBJ databases">
        <title>Genome sequence of the type strain CGMCC 1.15528 of Mesorhizobium zhangyense.</title>
        <authorList>
            <person name="Gao J."/>
            <person name="Sun J."/>
        </authorList>
    </citation>
    <scope>NUCLEOTIDE SEQUENCE [LARGE SCALE GENOMIC DNA]</scope>
    <source>
        <strain evidence="1 2">CGMCC 1.15528</strain>
    </source>
</reference>
<comment type="caution">
    <text evidence="1">The sequence shown here is derived from an EMBL/GenBank/DDBJ whole genome shotgun (WGS) entry which is preliminary data.</text>
</comment>
<evidence type="ECO:0000313" key="1">
    <source>
        <dbReference type="EMBL" id="NGN42235.1"/>
    </source>
</evidence>
<keyword evidence="2" id="KW-1185">Reference proteome</keyword>
<dbReference type="Proteomes" id="UP000481252">
    <property type="component" value="Unassembled WGS sequence"/>
</dbReference>